<feature type="domain" description="S1 motif" evidence="4">
    <location>
        <begin position="267"/>
        <end position="344"/>
    </location>
</feature>
<evidence type="ECO:0000256" key="1">
    <source>
        <dbReference type="ARBA" id="ARBA00025453"/>
    </source>
</evidence>
<keyword evidence="6" id="KW-1185">Reference proteome</keyword>
<proteinExistence type="predicted"/>
<dbReference type="SUPFAM" id="SSF50249">
    <property type="entry name" value="Nucleic acid-binding proteins"/>
    <property type="match status" value="2"/>
</dbReference>
<dbReference type="InterPro" id="IPR012340">
    <property type="entry name" value="NA-bd_OB-fold"/>
</dbReference>
<dbReference type="PROSITE" id="PS50126">
    <property type="entry name" value="S1"/>
    <property type="match status" value="2"/>
</dbReference>
<organism evidence="5 6">
    <name type="scientific">Thalassiosira oceanica</name>
    <name type="common">Marine diatom</name>
    <dbReference type="NCBI Taxonomy" id="159749"/>
    <lineage>
        <taxon>Eukaryota</taxon>
        <taxon>Sar</taxon>
        <taxon>Stramenopiles</taxon>
        <taxon>Ochrophyta</taxon>
        <taxon>Bacillariophyta</taxon>
        <taxon>Coscinodiscophyceae</taxon>
        <taxon>Thalassiosirophycidae</taxon>
        <taxon>Thalassiosirales</taxon>
        <taxon>Thalassiosiraceae</taxon>
        <taxon>Thalassiosira</taxon>
    </lineage>
</organism>
<dbReference type="GO" id="GO:0003729">
    <property type="term" value="F:mRNA binding"/>
    <property type="evidence" value="ECO:0007669"/>
    <property type="project" value="UniProtKB-ARBA"/>
</dbReference>
<dbReference type="InterPro" id="IPR050437">
    <property type="entry name" value="Ribos_protein_bS1-like"/>
</dbReference>
<keyword evidence="3" id="KW-0732">Signal</keyword>
<gene>
    <name evidence="5" type="ORF">THAOC_11280</name>
</gene>
<feature type="chain" id="PRO_5003841355" description="S1 motif domain-containing protein" evidence="3">
    <location>
        <begin position="19"/>
        <end position="405"/>
    </location>
</feature>
<evidence type="ECO:0000256" key="3">
    <source>
        <dbReference type="SAM" id="SignalP"/>
    </source>
</evidence>
<dbReference type="GO" id="GO:0006412">
    <property type="term" value="P:translation"/>
    <property type="evidence" value="ECO:0007669"/>
    <property type="project" value="TreeGrafter"/>
</dbReference>
<dbReference type="Gene3D" id="2.40.50.140">
    <property type="entry name" value="Nucleic acid-binding proteins"/>
    <property type="match status" value="2"/>
</dbReference>
<feature type="compositionally biased region" description="Basic and acidic residues" evidence="2">
    <location>
        <begin position="346"/>
        <end position="362"/>
    </location>
</feature>
<dbReference type="OrthoDB" id="412781at2759"/>
<dbReference type="PANTHER" id="PTHR10724">
    <property type="entry name" value="30S RIBOSOMAL PROTEIN S1"/>
    <property type="match status" value="1"/>
</dbReference>
<dbReference type="AlphaFoldDB" id="K0SQM3"/>
<dbReference type="SMART" id="SM00316">
    <property type="entry name" value="S1"/>
    <property type="match status" value="2"/>
</dbReference>
<name>K0SQM3_THAOC</name>
<evidence type="ECO:0000313" key="5">
    <source>
        <dbReference type="EMBL" id="EJK67660.1"/>
    </source>
</evidence>
<sequence length="405" mass="43632">MKFSSSIIATALVTSANGASPIPLSECVDSTEGVTSVAVFSSNFEGTVTQYHKQLIKGTEAPWSPQQHTDQHSTRCPCASCRQSPFAMVLKMSDTAVEEAIPADVEAMDGINSEEEAHNVERPARGSGIHKHHKDDKKSRTALGDLEIGAEVKATVKTIASYGAFIDIGAASDALLHVSRLSDDFVANVEDVVKKGDEISVRIMSVDTEKNQIAVTMRSPEAEAKAAEGGSTGRPQRRRDRPQRSNGDKAAQAATINALVEKGFDEEKFVEGEVVSSLDFGAFVRFDTAQVGEFEGEVDGLVHISALAEGRVNTVSDIVAVGDKVQVRIRTVDAEAGRVSLSMITKEQEEASRPPRREKNNDRGNFSAVANSWKDTGAADWKEQLEEFGKEQPGFTNGAVVVERL</sequence>
<evidence type="ECO:0000259" key="4">
    <source>
        <dbReference type="PROSITE" id="PS50126"/>
    </source>
</evidence>
<evidence type="ECO:0000313" key="6">
    <source>
        <dbReference type="Proteomes" id="UP000266841"/>
    </source>
</evidence>
<dbReference type="OMA" id="HNVERPA"/>
<dbReference type="GO" id="GO:0003735">
    <property type="term" value="F:structural constituent of ribosome"/>
    <property type="evidence" value="ECO:0007669"/>
    <property type="project" value="TreeGrafter"/>
</dbReference>
<comment type="function">
    <text evidence="1">Associates with the EF-Tu.GDP complex and induces the exchange of GDP to GTP. It remains bound to the aminoacyl-tRNA.EF-Tu.GTP complex up to the GTP hydrolysis stage on the ribosome.</text>
</comment>
<protein>
    <recommendedName>
        <fullName evidence="4">S1 motif domain-containing protein</fullName>
    </recommendedName>
</protein>
<feature type="domain" description="S1 motif" evidence="4">
    <location>
        <begin position="149"/>
        <end position="218"/>
    </location>
</feature>
<dbReference type="InterPro" id="IPR003029">
    <property type="entry name" value="S1_domain"/>
</dbReference>
<feature type="region of interest" description="Disordered" evidence="2">
    <location>
        <begin position="343"/>
        <end position="369"/>
    </location>
</feature>
<dbReference type="EMBL" id="AGNL01012837">
    <property type="protein sequence ID" value="EJK67660.1"/>
    <property type="molecule type" value="Genomic_DNA"/>
</dbReference>
<reference evidence="5 6" key="1">
    <citation type="journal article" date="2012" name="Genome Biol.">
        <title>Genome and low-iron response of an oceanic diatom adapted to chronic iron limitation.</title>
        <authorList>
            <person name="Lommer M."/>
            <person name="Specht M."/>
            <person name="Roy A.S."/>
            <person name="Kraemer L."/>
            <person name="Andreson R."/>
            <person name="Gutowska M.A."/>
            <person name="Wolf J."/>
            <person name="Bergner S.V."/>
            <person name="Schilhabel M.B."/>
            <person name="Klostermeier U.C."/>
            <person name="Beiko R.G."/>
            <person name="Rosenstiel P."/>
            <person name="Hippler M."/>
            <person name="Laroche J."/>
        </authorList>
    </citation>
    <scope>NUCLEOTIDE SEQUENCE [LARGE SCALE GENOMIC DNA]</scope>
    <source>
        <strain evidence="5 6">CCMP1005</strain>
    </source>
</reference>
<dbReference type="Proteomes" id="UP000266841">
    <property type="component" value="Unassembled WGS sequence"/>
</dbReference>
<evidence type="ECO:0000256" key="2">
    <source>
        <dbReference type="SAM" id="MobiDB-lite"/>
    </source>
</evidence>
<dbReference type="PANTHER" id="PTHR10724:SF10">
    <property type="entry name" value="S1 RNA-BINDING DOMAIN-CONTAINING PROTEIN 1"/>
    <property type="match status" value="1"/>
</dbReference>
<dbReference type="GO" id="GO:0005737">
    <property type="term" value="C:cytoplasm"/>
    <property type="evidence" value="ECO:0007669"/>
    <property type="project" value="UniProtKB-ARBA"/>
</dbReference>
<feature type="region of interest" description="Disordered" evidence="2">
    <location>
        <begin position="116"/>
        <end position="140"/>
    </location>
</feature>
<feature type="region of interest" description="Disordered" evidence="2">
    <location>
        <begin position="218"/>
        <end position="251"/>
    </location>
</feature>
<feature type="signal peptide" evidence="3">
    <location>
        <begin position="1"/>
        <end position="18"/>
    </location>
</feature>
<dbReference type="Pfam" id="PF00575">
    <property type="entry name" value="S1"/>
    <property type="match status" value="2"/>
</dbReference>
<accession>K0SQM3</accession>
<comment type="caution">
    <text evidence="5">The sequence shown here is derived from an EMBL/GenBank/DDBJ whole genome shotgun (WGS) entry which is preliminary data.</text>
</comment>
<dbReference type="eggNOG" id="KOG1071">
    <property type="taxonomic scope" value="Eukaryota"/>
</dbReference>
<dbReference type="FunFam" id="2.40.50.140:FF:000051">
    <property type="entry name" value="RNA-binding transcriptional accessory protein"/>
    <property type="match status" value="1"/>
</dbReference>